<accession>A0A9D2A854</accession>
<dbReference type="NCBIfam" id="TIGR01167">
    <property type="entry name" value="LPXTG_anchor"/>
    <property type="match status" value="1"/>
</dbReference>
<comment type="caution">
    <text evidence="3">The sequence shown here is derived from an EMBL/GenBank/DDBJ whole genome shotgun (WGS) entry which is preliminary data.</text>
</comment>
<dbReference type="EMBL" id="DXGD01000338">
    <property type="protein sequence ID" value="HIX00296.1"/>
    <property type="molecule type" value="Genomic_DNA"/>
</dbReference>
<reference evidence="3" key="2">
    <citation type="submission" date="2021-04" db="EMBL/GenBank/DDBJ databases">
        <authorList>
            <person name="Gilroy R."/>
        </authorList>
    </citation>
    <scope>NUCLEOTIDE SEQUENCE</scope>
    <source>
        <strain evidence="3">ChiHejej3B27-3195</strain>
    </source>
</reference>
<feature type="non-terminal residue" evidence="3">
    <location>
        <position position="1"/>
    </location>
</feature>
<feature type="transmembrane region" description="Helical" evidence="2">
    <location>
        <begin position="148"/>
        <end position="169"/>
    </location>
</feature>
<feature type="compositionally biased region" description="Basic and acidic residues" evidence="1">
    <location>
        <begin position="112"/>
        <end position="139"/>
    </location>
</feature>
<keyword evidence="2" id="KW-1133">Transmembrane helix</keyword>
<evidence type="ECO:0000313" key="4">
    <source>
        <dbReference type="Proteomes" id="UP000824151"/>
    </source>
</evidence>
<gene>
    <name evidence="3" type="ORF">H9871_09150</name>
</gene>
<reference evidence="3" key="1">
    <citation type="journal article" date="2021" name="PeerJ">
        <title>Extensive microbial diversity within the chicken gut microbiome revealed by metagenomics and culture.</title>
        <authorList>
            <person name="Gilroy R."/>
            <person name="Ravi A."/>
            <person name="Getino M."/>
            <person name="Pursley I."/>
            <person name="Horton D.L."/>
            <person name="Alikhan N.F."/>
            <person name="Baker D."/>
            <person name="Gharbi K."/>
            <person name="Hall N."/>
            <person name="Watson M."/>
            <person name="Adriaenssens E.M."/>
            <person name="Foster-Nyarko E."/>
            <person name="Jarju S."/>
            <person name="Secka A."/>
            <person name="Antonio M."/>
            <person name="Oren A."/>
            <person name="Chaudhuri R.R."/>
            <person name="La Ragione R."/>
            <person name="Hildebrand F."/>
            <person name="Pallen M.J."/>
        </authorList>
    </citation>
    <scope>NUCLEOTIDE SEQUENCE</scope>
    <source>
        <strain evidence="3">ChiHejej3B27-3195</strain>
    </source>
</reference>
<sequence>PEPAIYLGEYTTLVAVQGEGGEIIELEAAFTVVDGTEDEDQNGTPGDGETAPPEDDGSSAPPSDGHDEQVPPEGDGDAETPSKGEGHDEQVPAHDEAESGTPSKGEYQQAPSHDDGGSLTKDDGAHHDAEHYADHHDGDELANTGSNLTAGILSGLLVALGAGLAFFGYRHRIGRHSA</sequence>
<evidence type="ECO:0000256" key="2">
    <source>
        <dbReference type="SAM" id="Phobius"/>
    </source>
</evidence>
<organism evidence="3 4">
    <name type="scientific">Candidatus Nesterenkonia stercoripullorum</name>
    <dbReference type="NCBI Taxonomy" id="2838701"/>
    <lineage>
        <taxon>Bacteria</taxon>
        <taxon>Bacillati</taxon>
        <taxon>Actinomycetota</taxon>
        <taxon>Actinomycetes</taxon>
        <taxon>Micrococcales</taxon>
        <taxon>Micrococcaceae</taxon>
        <taxon>Nesterenkonia</taxon>
    </lineage>
</organism>
<dbReference type="Proteomes" id="UP000824151">
    <property type="component" value="Unassembled WGS sequence"/>
</dbReference>
<proteinExistence type="predicted"/>
<protein>
    <submittedName>
        <fullName evidence="3">LPXTG cell wall anchor domain-containing protein</fullName>
    </submittedName>
</protein>
<dbReference type="AlphaFoldDB" id="A0A9D2A854"/>
<evidence type="ECO:0000313" key="3">
    <source>
        <dbReference type="EMBL" id="HIX00296.1"/>
    </source>
</evidence>
<evidence type="ECO:0000256" key="1">
    <source>
        <dbReference type="SAM" id="MobiDB-lite"/>
    </source>
</evidence>
<feature type="region of interest" description="Disordered" evidence="1">
    <location>
        <begin position="29"/>
        <end position="140"/>
    </location>
</feature>
<keyword evidence="2" id="KW-0472">Membrane</keyword>
<keyword evidence="2" id="KW-0812">Transmembrane</keyword>
<name>A0A9D2A854_9MICC</name>
<feature type="compositionally biased region" description="Basic and acidic residues" evidence="1">
    <location>
        <begin position="80"/>
        <end position="97"/>
    </location>
</feature>